<feature type="signal peptide" evidence="8">
    <location>
        <begin position="1"/>
        <end position="23"/>
    </location>
</feature>
<dbReference type="Gene3D" id="3.20.20.80">
    <property type="entry name" value="Glycosidases"/>
    <property type="match status" value="1"/>
</dbReference>
<dbReference type="PANTHER" id="PTHR10030:SF37">
    <property type="entry name" value="ALPHA-L-FUCOSIDASE-RELATED"/>
    <property type="match status" value="1"/>
</dbReference>
<keyword evidence="5" id="KW-0378">Hydrolase</keyword>
<comment type="function">
    <text evidence="1">Alpha-L-fucosidase is responsible for hydrolyzing the alpha-1,6-linked fucose joined to the reducing-end N-acetylglucosamine of the carbohydrate moieties of glycoproteins.</text>
</comment>
<organism evidence="10 11">
    <name type="scientific">Paragonimus westermani</name>
    <dbReference type="NCBI Taxonomy" id="34504"/>
    <lineage>
        <taxon>Eukaryota</taxon>
        <taxon>Metazoa</taxon>
        <taxon>Spiralia</taxon>
        <taxon>Lophotrochozoa</taxon>
        <taxon>Platyhelminthes</taxon>
        <taxon>Trematoda</taxon>
        <taxon>Digenea</taxon>
        <taxon>Plagiorchiida</taxon>
        <taxon>Troglotremata</taxon>
        <taxon>Troglotrematidae</taxon>
        <taxon>Paragonimus</taxon>
    </lineage>
</organism>
<dbReference type="GO" id="GO:0006004">
    <property type="term" value="P:fucose metabolic process"/>
    <property type="evidence" value="ECO:0007669"/>
    <property type="project" value="InterPro"/>
</dbReference>
<dbReference type="GO" id="GO:0005764">
    <property type="term" value="C:lysosome"/>
    <property type="evidence" value="ECO:0007669"/>
    <property type="project" value="TreeGrafter"/>
</dbReference>
<dbReference type="OrthoDB" id="6039950at2759"/>
<dbReference type="InterPro" id="IPR017853">
    <property type="entry name" value="GH"/>
</dbReference>
<dbReference type="SMART" id="SM00812">
    <property type="entry name" value="Alpha_L_fucos"/>
    <property type="match status" value="1"/>
</dbReference>
<evidence type="ECO:0000256" key="5">
    <source>
        <dbReference type="ARBA" id="ARBA00022801"/>
    </source>
</evidence>
<dbReference type="GO" id="GO:0016139">
    <property type="term" value="P:glycoside catabolic process"/>
    <property type="evidence" value="ECO:0007669"/>
    <property type="project" value="TreeGrafter"/>
</dbReference>
<accession>A0A8T0D3U3</accession>
<evidence type="ECO:0000256" key="2">
    <source>
        <dbReference type="ARBA" id="ARBA00007951"/>
    </source>
</evidence>
<dbReference type="FunFam" id="3.20.20.80:FF:000027">
    <property type="entry name" value="Alpha-L-fucosidase"/>
    <property type="match status" value="1"/>
</dbReference>
<comment type="similarity">
    <text evidence="2">Belongs to the glycosyl hydrolase 29 family.</text>
</comment>
<protein>
    <recommendedName>
        <fullName evidence="3">alpha-L-fucosidase</fullName>
        <ecNumber evidence="3">3.2.1.51</ecNumber>
    </recommendedName>
</protein>
<dbReference type="Pfam" id="PF01120">
    <property type="entry name" value="Alpha_L_fucos"/>
    <property type="match status" value="1"/>
</dbReference>
<dbReference type="InterPro" id="IPR018526">
    <property type="entry name" value="Glyco_hydro_29_CS"/>
</dbReference>
<dbReference type="AlphaFoldDB" id="A0A8T0D3U3"/>
<sequence length="510" mass="59129">MYGMTGCTVCVQLWILSLCSVHSKNTFSYTPDWDSLDKRPLPQWYDEAKIGIFIHWSVFSVPSFESEWFWWLWKGDTTRRPNVPAYMHEQFAPNFAYADFAREFRAEFFDPDQWAELFADAGAKYVVLTAKHHEGFCNWPSSTSWQWNSVDIGPRRDLVGDLTKSIRNRTSLRFGLYHSLFEWFNPLYLRDKSTNFTTKDYIDKKMLPELKDLILRYQPEIVWSDGDAGPDSYWTSTEFLAWLYNESPVRQSVVTNDRWGDGCLCKHGGFYTCQDHYRPGKLIEHKWENCLTLDRKSWAFRREAILSDFLSIQELVYEVVSTVAFGGNILINVGPTAWGTISPIYEERLRQLGSWLRINGEAIYATTPWRIQNDSDHIWFTSKVHPIGFPLETLVNEDKATDRPSKTEDVPFYARLASPTTVYAIVTQWTNEPFMDKSTRCSASVYLPSIRANLQRSEFYLLNGTQSTGIKLFFQPEPHGRPGVRVMLPDTPTNAVQIQWGCAIKMLNVA</sequence>
<keyword evidence="6" id="KW-0325">Glycoprotein</keyword>
<dbReference type="InterPro" id="IPR000933">
    <property type="entry name" value="Glyco_hydro_29"/>
</dbReference>
<dbReference type="PANTHER" id="PTHR10030">
    <property type="entry name" value="ALPHA-L-FUCOSIDASE"/>
    <property type="match status" value="1"/>
</dbReference>
<dbReference type="PRINTS" id="PR00741">
    <property type="entry name" value="GLHYDRLASE29"/>
</dbReference>
<evidence type="ECO:0000313" key="11">
    <source>
        <dbReference type="Proteomes" id="UP000699462"/>
    </source>
</evidence>
<gene>
    <name evidence="10" type="ORF">P879_08282</name>
</gene>
<comment type="caution">
    <text evidence="10">The sequence shown here is derived from an EMBL/GenBank/DDBJ whole genome shotgun (WGS) entry which is preliminary data.</text>
</comment>
<dbReference type="SUPFAM" id="SSF51445">
    <property type="entry name" value="(Trans)glycosidases"/>
    <property type="match status" value="1"/>
</dbReference>
<dbReference type="EMBL" id="JTDF01021874">
    <property type="protein sequence ID" value="KAF8561271.1"/>
    <property type="molecule type" value="Genomic_DNA"/>
</dbReference>
<dbReference type="InterPro" id="IPR057739">
    <property type="entry name" value="Glyco_hydro_29_N"/>
</dbReference>
<evidence type="ECO:0000256" key="3">
    <source>
        <dbReference type="ARBA" id="ARBA00012662"/>
    </source>
</evidence>
<evidence type="ECO:0000256" key="6">
    <source>
        <dbReference type="ARBA" id="ARBA00023180"/>
    </source>
</evidence>
<evidence type="ECO:0000256" key="7">
    <source>
        <dbReference type="ARBA" id="ARBA00023295"/>
    </source>
</evidence>
<reference evidence="10 11" key="1">
    <citation type="submission" date="2019-07" db="EMBL/GenBank/DDBJ databases">
        <title>Annotation for the trematode Paragonimus westermani.</title>
        <authorList>
            <person name="Choi Y.-J."/>
        </authorList>
    </citation>
    <scope>NUCLEOTIDE SEQUENCE [LARGE SCALE GENOMIC DNA]</scope>
    <source>
        <strain evidence="10">180907_Pwestermani</strain>
    </source>
</reference>
<keyword evidence="7" id="KW-0326">Glycosidase</keyword>
<feature type="chain" id="PRO_5035814346" description="alpha-L-fucosidase" evidence="8">
    <location>
        <begin position="24"/>
        <end position="510"/>
    </location>
</feature>
<dbReference type="PROSITE" id="PS00385">
    <property type="entry name" value="ALPHA_L_FUCOSIDASE"/>
    <property type="match status" value="1"/>
</dbReference>
<name>A0A8T0D3U3_9TREM</name>
<evidence type="ECO:0000313" key="10">
    <source>
        <dbReference type="EMBL" id="KAF8561271.1"/>
    </source>
</evidence>
<evidence type="ECO:0000256" key="1">
    <source>
        <dbReference type="ARBA" id="ARBA00004071"/>
    </source>
</evidence>
<dbReference type="EC" id="3.2.1.51" evidence="3"/>
<dbReference type="Proteomes" id="UP000699462">
    <property type="component" value="Unassembled WGS sequence"/>
</dbReference>
<feature type="domain" description="Glycoside hydrolase family 29 N-terminal" evidence="9">
    <location>
        <begin position="23"/>
        <end position="361"/>
    </location>
</feature>
<evidence type="ECO:0000256" key="4">
    <source>
        <dbReference type="ARBA" id="ARBA00022729"/>
    </source>
</evidence>
<proteinExistence type="inferred from homology"/>
<evidence type="ECO:0000259" key="9">
    <source>
        <dbReference type="Pfam" id="PF01120"/>
    </source>
</evidence>
<keyword evidence="4 8" id="KW-0732">Signal</keyword>
<dbReference type="InterPro" id="IPR016286">
    <property type="entry name" value="FUC_metazoa-typ"/>
</dbReference>
<evidence type="ECO:0000256" key="8">
    <source>
        <dbReference type="SAM" id="SignalP"/>
    </source>
</evidence>
<keyword evidence="11" id="KW-1185">Reference proteome</keyword>
<dbReference type="GO" id="GO:0004560">
    <property type="term" value="F:alpha-L-fucosidase activity"/>
    <property type="evidence" value="ECO:0007669"/>
    <property type="project" value="UniProtKB-EC"/>
</dbReference>